<sequence>MADISAALIGFLGVMAGGYFNNFFAEDYRRFRDGQALAGALAGELESHTAPIPRIREGLAIMEEQIRSGKKLDLPEWPMPPSPIFDQNAAKIGSLGAETAKEVAYVYEHLRAYRQNFHMLSKHNGAMPVEWSHATIIGCLAIISRSENRAVQLAITLTGQTEESYWRRPQTQAQLKYGAAVIAAFLLALKVFG</sequence>
<accession>A0A158JL33</accession>
<organism evidence="2 3">
    <name type="scientific">Caballeronia udeis</name>
    <dbReference type="NCBI Taxonomy" id="1232866"/>
    <lineage>
        <taxon>Bacteria</taxon>
        <taxon>Pseudomonadati</taxon>
        <taxon>Pseudomonadota</taxon>
        <taxon>Betaproteobacteria</taxon>
        <taxon>Burkholderiales</taxon>
        <taxon>Burkholderiaceae</taxon>
        <taxon>Caballeronia</taxon>
    </lineage>
</organism>
<keyword evidence="1" id="KW-0812">Transmembrane</keyword>
<evidence type="ECO:0000313" key="2">
    <source>
        <dbReference type="EMBL" id="SAL69574.1"/>
    </source>
</evidence>
<reference evidence="2 3" key="1">
    <citation type="submission" date="2016-01" db="EMBL/GenBank/DDBJ databases">
        <authorList>
            <person name="Oliw E.H."/>
        </authorList>
    </citation>
    <scope>NUCLEOTIDE SEQUENCE [LARGE SCALE GENOMIC DNA]</scope>
    <source>
        <strain evidence="2">LMG 27134</strain>
    </source>
</reference>
<dbReference type="Proteomes" id="UP000054683">
    <property type="component" value="Unassembled WGS sequence"/>
</dbReference>
<feature type="transmembrane region" description="Helical" evidence="1">
    <location>
        <begin position="175"/>
        <end position="192"/>
    </location>
</feature>
<evidence type="ECO:0000256" key="1">
    <source>
        <dbReference type="SAM" id="Phobius"/>
    </source>
</evidence>
<evidence type="ECO:0000313" key="3">
    <source>
        <dbReference type="Proteomes" id="UP000054683"/>
    </source>
</evidence>
<proteinExistence type="predicted"/>
<name>A0A158JL33_9BURK</name>
<dbReference type="OrthoDB" id="5959322at2"/>
<keyword evidence="1" id="KW-1133">Transmembrane helix</keyword>
<dbReference type="RefSeq" id="WP_062092308.1">
    <property type="nucleotide sequence ID" value="NZ_FCOK02000098.1"/>
</dbReference>
<keyword evidence="1" id="KW-0472">Membrane</keyword>
<feature type="transmembrane region" description="Helical" evidence="1">
    <location>
        <begin position="6"/>
        <end position="25"/>
    </location>
</feature>
<dbReference type="EMBL" id="FCOK02000098">
    <property type="protein sequence ID" value="SAL69574.1"/>
    <property type="molecule type" value="Genomic_DNA"/>
</dbReference>
<gene>
    <name evidence="2" type="ORF">AWB69_08225</name>
</gene>
<protein>
    <submittedName>
        <fullName evidence="2">Uncharacterized protein</fullName>
    </submittedName>
</protein>
<dbReference type="AlphaFoldDB" id="A0A158JL33"/>